<comment type="caution">
    <text evidence="8">The sequence shown here is derived from an EMBL/GenBank/DDBJ whole genome shotgun (WGS) entry which is preliminary data.</text>
</comment>
<feature type="transmembrane region" description="Helical" evidence="7">
    <location>
        <begin position="143"/>
        <end position="176"/>
    </location>
</feature>
<dbReference type="EMBL" id="JARYZI010000001">
    <property type="protein sequence ID" value="MDH8677074.1"/>
    <property type="molecule type" value="Genomic_DNA"/>
</dbReference>
<dbReference type="Proteomes" id="UP001158045">
    <property type="component" value="Unassembled WGS sequence"/>
</dbReference>
<dbReference type="InterPro" id="IPR052518">
    <property type="entry name" value="CHR_Transporter"/>
</dbReference>
<protein>
    <submittedName>
        <fullName evidence="8">Chromate transporter</fullName>
    </submittedName>
</protein>
<feature type="transmembrane region" description="Helical" evidence="7">
    <location>
        <begin position="114"/>
        <end position="131"/>
    </location>
</feature>
<keyword evidence="6 7" id="KW-0472">Membrane</keyword>
<feature type="transmembrane region" description="Helical" evidence="7">
    <location>
        <begin position="12"/>
        <end position="32"/>
    </location>
</feature>
<feature type="transmembrane region" description="Helical" evidence="7">
    <location>
        <begin position="79"/>
        <end position="102"/>
    </location>
</feature>
<dbReference type="RefSeq" id="WP_281092870.1">
    <property type="nucleotide sequence ID" value="NZ_JARYZI010000001.1"/>
</dbReference>
<accession>A0ABT6N9J8</accession>
<keyword evidence="3" id="KW-1003">Cell membrane</keyword>
<dbReference type="PANTHER" id="PTHR43663">
    <property type="entry name" value="CHROMATE TRANSPORT PROTEIN-RELATED"/>
    <property type="match status" value="1"/>
</dbReference>
<dbReference type="PANTHER" id="PTHR43663:SF1">
    <property type="entry name" value="CHROMATE TRANSPORTER"/>
    <property type="match status" value="1"/>
</dbReference>
<organism evidence="8 9">
    <name type="scientific">Fusibacter bizertensis</name>
    <dbReference type="NCBI Taxonomy" id="1488331"/>
    <lineage>
        <taxon>Bacteria</taxon>
        <taxon>Bacillati</taxon>
        <taxon>Bacillota</taxon>
        <taxon>Clostridia</taxon>
        <taxon>Eubacteriales</taxon>
        <taxon>Eubacteriales Family XII. Incertae Sedis</taxon>
        <taxon>Fusibacter</taxon>
    </lineage>
</organism>
<evidence type="ECO:0000313" key="9">
    <source>
        <dbReference type="Proteomes" id="UP001158045"/>
    </source>
</evidence>
<evidence type="ECO:0000313" key="8">
    <source>
        <dbReference type="EMBL" id="MDH8677074.1"/>
    </source>
</evidence>
<evidence type="ECO:0000256" key="3">
    <source>
        <dbReference type="ARBA" id="ARBA00022475"/>
    </source>
</evidence>
<gene>
    <name evidence="8" type="ORF">QE109_02880</name>
</gene>
<keyword evidence="4 7" id="KW-0812">Transmembrane</keyword>
<evidence type="ECO:0000256" key="5">
    <source>
        <dbReference type="ARBA" id="ARBA00022989"/>
    </source>
</evidence>
<evidence type="ECO:0000256" key="1">
    <source>
        <dbReference type="ARBA" id="ARBA00004651"/>
    </source>
</evidence>
<feature type="transmembrane region" description="Helical" evidence="7">
    <location>
        <begin position="52"/>
        <end position="72"/>
    </location>
</feature>
<name>A0ABT6N9J8_9FIRM</name>
<dbReference type="InterPro" id="IPR003370">
    <property type="entry name" value="Chromate_transpt"/>
</dbReference>
<keyword evidence="9" id="KW-1185">Reference proteome</keyword>
<evidence type="ECO:0000256" key="2">
    <source>
        <dbReference type="ARBA" id="ARBA00005262"/>
    </source>
</evidence>
<comment type="subcellular location">
    <subcellularLocation>
        <location evidence="1">Cell membrane</location>
        <topology evidence="1">Multi-pass membrane protein</topology>
    </subcellularLocation>
</comment>
<reference evidence="8 9" key="1">
    <citation type="submission" date="2023-04" db="EMBL/GenBank/DDBJ databases">
        <title>Fusibacter bizertensis strain WBS, isolated from littoral bottom sediments of the Arctic seas - biochemical and genomic analysis.</title>
        <authorList>
            <person name="Brioukhanov A.L."/>
        </authorList>
    </citation>
    <scope>NUCLEOTIDE SEQUENCE [LARGE SCALE GENOMIC DNA]</scope>
    <source>
        <strain evidence="8 9">WBS</strain>
    </source>
</reference>
<sequence>MKVFKKLLKLYIAFFKVGLLTIGGGYAMLPIIEQELVKGLELLTMDEVVESYTLSQTLPGVIASNAAALIGYRLGKVKGAVVSVLGVITPSIIIILFIAMIFTRIEHLEIVQNAFKGIRVVVLALLFDSFSRLFKVAVFDRKTFVIASVAFILVLFSIINPILVIVAGGFAGVAIYRERVSE</sequence>
<evidence type="ECO:0000256" key="6">
    <source>
        <dbReference type="ARBA" id="ARBA00023136"/>
    </source>
</evidence>
<proteinExistence type="inferred from homology"/>
<dbReference type="Pfam" id="PF02417">
    <property type="entry name" value="Chromate_transp"/>
    <property type="match status" value="1"/>
</dbReference>
<comment type="similarity">
    <text evidence="2">Belongs to the chromate ion transporter (CHR) (TC 2.A.51) family.</text>
</comment>
<evidence type="ECO:0000256" key="7">
    <source>
        <dbReference type="SAM" id="Phobius"/>
    </source>
</evidence>
<evidence type="ECO:0000256" key="4">
    <source>
        <dbReference type="ARBA" id="ARBA00022692"/>
    </source>
</evidence>
<keyword evidence="5 7" id="KW-1133">Transmembrane helix</keyword>